<evidence type="ECO:0000313" key="1">
    <source>
        <dbReference type="EMBL" id="EGK60790.1"/>
    </source>
</evidence>
<gene>
    <name evidence="1" type="ORF">HMPREF9081_0900</name>
</gene>
<reference evidence="1 2" key="1">
    <citation type="submission" date="2011-04" db="EMBL/GenBank/DDBJ databases">
        <authorList>
            <person name="Muzny D."/>
            <person name="Qin X."/>
            <person name="Deng J."/>
            <person name="Jiang H."/>
            <person name="Liu Y."/>
            <person name="Qu J."/>
            <person name="Song X.-Z."/>
            <person name="Zhang L."/>
            <person name="Thornton R."/>
            <person name="Coyle M."/>
            <person name="Francisco L."/>
            <person name="Jackson L."/>
            <person name="Javaid M."/>
            <person name="Korchina V."/>
            <person name="Kovar C."/>
            <person name="Mata R."/>
            <person name="Mathew T."/>
            <person name="Ngo R."/>
            <person name="Nguyen L."/>
            <person name="Nguyen N."/>
            <person name="Okwuonu G."/>
            <person name="Ongeri F."/>
            <person name="Pham C."/>
            <person name="Simmons D."/>
            <person name="Wilczek-Boney K."/>
            <person name="Hale W."/>
            <person name="Jakkamsetti A."/>
            <person name="Pham P."/>
            <person name="Ruth R."/>
            <person name="San Lucas F."/>
            <person name="Warren J."/>
            <person name="Zhang J."/>
            <person name="Zhao Z."/>
            <person name="Zhou C."/>
            <person name="Zhu D."/>
            <person name="Lee S."/>
            <person name="Bess C."/>
            <person name="Blankenburg K."/>
            <person name="Forbes L."/>
            <person name="Fu Q."/>
            <person name="Gubbala S."/>
            <person name="Hirani K."/>
            <person name="Jayaseelan J.C."/>
            <person name="Lara F."/>
            <person name="Munidasa M."/>
            <person name="Palculict T."/>
            <person name="Patil S."/>
            <person name="Pu L.-L."/>
            <person name="Saada N."/>
            <person name="Tang L."/>
            <person name="Weissenberger G."/>
            <person name="Zhu Y."/>
            <person name="Hemphill L."/>
            <person name="Shang Y."/>
            <person name="Youmans B."/>
            <person name="Ayvaz T."/>
            <person name="Ross M."/>
            <person name="Santibanez J."/>
            <person name="Aqrawi P."/>
            <person name="Gross S."/>
            <person name="Joshi V."/>
            <person name="Fowler G."/>
            <person name="Nazareth L."/>
            <person name="Reid J."/>
            <person name="Worley K."/>
            <person name="Petrosino J."/>
            <person name="Highlander S."/>
            <person name="Gibbs R."/>
        </authorList>
    </citation>
    <scope>NUCLEOTIDE SEQUENCE [LARGE SCALE GENOMIC DNA]</scope>
    <source>
        <strain evidence="1 2">DSM 2778</strain>
    </source>
</reference>
<dbReference type="OrthoDB" id="9912785at2"/>
<organism evidence="1 2">
    <name type="scientific">Centipeda periodontii DSM 2778</name>
    <dbReference type="NCBI Taxonomy" id="888060"/>
    <lineage>
        <taxon>Bacteria</taxon>
        <taxon>Bacillati</taxon>
        <taxon>Bacillota</taxon>
        <taxon>Negativicutes</taxon>
        <taxon>Selenomonadales</taxon>
        <taxon>Selenomonadaceae</taxon>
        <taxon>Centipeda</taxon>
    </lineage>
</organism>
<protein>
    <recommendedName>
        <fullName evidence="3">PqqD family protein</fullName>
    </recommendedName>
</protein>
<dbReference type="InterPro" id="IPR008792">
    <property type="entry name" value="PQQD"/>
</dbReference>
<proteinExistence type="predicted"/>
<dbReference type="STRING" id="888060.HMPREF9081_0900"/>
<dbReference type="Gene3D" id="1.10.10.1150">
    <property type="entry name" value="Coenzyme PQQ synthesis protein D (PqqD)"/>
    <property type="match status" value="1"/>
</dbReference>
<accession>F5RKW5</accession>
<dbReference type="EMBL" id="AFHQ01000027">
    <property type="protein sequence ID" value="EGK60790.1"/>
    <property type="molecule type" value="Genomic_DNA"/>
</dbReference>
<dbReference type="AlphaFoldDB" id="F5RKW5"/>
<keyword evidence="2" id="KW-1185">Reference proteome</keyword>
<dbReference type="Proteomes" id="UP000004067">
    <property type="component" value="Unassembled WGS sequence"/>
</dbReference>
<dbReference type="HOGENOM" id="CLU_2357269_0_0_9"/>
<evidence type="ECO:0008006" key="3">
    <source>
        <dbReference type="Google" id="ProtNLM"/>
    </source>
</evidence>
<dbReference type="RefSeq" id="WP_006305784.1">
    <property type="nucleotide sequence ID" value="NZ_GL892076.1"/>
</dbReference>
<sequence>MYELWRNLVPCKNALKEKENGEFLIVSSACLEIFYLNDSAREVFLLMDGHSSVERIIDRMMGIYDVERAVLENDIIDVIRELQWKNLILLRRRAA</sequence>
<comment type="caution">
    <text evidence="1">The sequence shown here is derived from an EMBL/GenBank/DDBJ whole genome shotgun (WGS) entry which is preliminary data.</text>
</comment>
<dbReference type="Pfam" id="PF05402">
    <property type="entry name" value="PqqD"/>
    <property type="match status" value="1"/>
</dbReference>
<name>F5RKW5_9FIRM</name>
<evidence type="ECO:0000313" key="2">
    <source>
        <dbReference type="Proteomes" id="UP000004067"/>
    </source>
</evidence>
<dbReference type="InterPro" id="IPR041881">
    <property type="entry name" value="PqqD_sf"/>
</dbReference>